<proteinExistence type="predicted"/>
<organism evidence="1 2">
    <name type="scientific">Alicyclobacillus fodiniaquatilis</name>
    <dbReference type="NCBI Taxonomy" id="1661150"/>
    <lineage>
        <taxon>Bacteria</taxon>
        <taxon>Bacillati</taxon>
        <taxon>Bacillota</taxon>
        <taxon>Bacilli</taxon>
        <taxon>Bacillales</taxon>
        <taxon>Alicyclobacillaceae</taxon>
        <taxon>Alicyclobacillus</taxon>
    </lineage>
</organism>
<accession>A0ABW4JIY2</accession>
<evidence type="ECO:0000313" key="2">
    <source>
        <dbReference type="Proteomes" id="UP001597079"/>
    </source>
</evidence>
<reference evidence="2" key="1">
    <citation type="journal article" date="2019" name="Int. J. Syst. Evol. Microbiol.">
        <title>The Global Catalogue of Microorganisms (GCM) 10K type strain sequencing project: providing services to taxonomists for standard genome sequencing and annotation.</title>
        <authorList>
            <consortium name="The Broad Institute Genomics Platform"/>
            <consortium name="The Broad Institute Genome Sequencing Center for Infectious Disease"/>
            <person name="Wu L."/>
            <person name="Ma J."/>
        </authorList>
    </citation>
    <scope>NUCLEOTIDE SEQUENCE [LARGE SCALE GENOMIC DNA]</scope>
    <source>
        <strain evidence="2">CGMCC 1.12286</strain>
    </source>
</reference>
<comment type="caution">
    <text evidence="1">The sequence shown here is derived from an EMBL/GenBank/DDBJ whole genome shotgun (WGS) entry which is preliminary data.</text>
</comment>
<dbReference type="EMBL" id="JBHUCX010000028">
    <property type="protein sequence ID" value="MFD1675425.1"/>
    <property type="molecule type" value="Genomic_DNA"/>
</dbReference>
<protein>
    <recommendedName>
        <fullName evidence="3">Apea-like HEPN domain-containing protein</fullName>
    </recommendedName>
</protein>
<dbReference type="Proteomes" id="UP001597079">
    <property type="component" value="Unassembled WGS sequence"/>
</dbReference>
<dbReference type="RefSeq" id="WP_377943296.1">
    <property type="nucleotide sequence ID" value="NZ_JBHUCX010000028.1"/>
</dbReference>
<sequence length="399" mass="45263">MRIVVWSNFDVNFPIELPEDWLRFTIKGQKGLIRIRNRRGIQILDRSQSLEVIPLSSAERSPVNVEIRPSAGVNDLTSSKISPFSYYSESVMFDQSRRPDFRLELGPNAKEEKNLYYSQIDIVWSKKIPEGDWSQNARDLAFECTGMFTSIISHYRCISADILANPDGQDISTQKLWSLLLKPAERSSSHEDLERYVTDFSRFKGKTGQPDTPVVNITVPSTFHPRGERPEVAGVLSNVLKLDVPIPVHWNTLISGVQEYLMRSSNATAVIVCGMALELRVRGLVYDILIGQGKSPAEADEACEGTYGGPIRKLQYLNKELRSTKIDEVAEDKIEKWRMEMYQTRKRVAHEGYDPSQLETKIAIRATCALLDELEKVTTRRNQYALLDIGASICALYLI</sequence>
<evidence type="ECO:0008006" key="3">
    <source>
        <dbReference type="Google" id="ProtNLM"/>
    </source>
</evidence>
<keyword evidence="2" id="KW-1185">Reference proteome</keyword>
<gene>
    <name evidence="1" type="ORF">ACFSB2_12040</name>
</gene>
<name>A0ABW4JIY2_9BACL</name>
<evidence type="ECO:0000313" key="1">
    <source>
        <dbReference type="EMBL" id="MFD1675425.1"/>
    </source>
</evidence>